<keyword evidence="10" id="KW-1185">Reference proteome</keyword>
<evidence type="ECO:0000313" key="9">
    <source>
        <dbReference type="EMBL" id="MFC4360125.1"/>
    </source>
</evidence>
<dbReference type="SMART" id="SM00283">
    <property type="entry name" value="MA"/>
    <property type="match status" value="1"/>
</dbReference>
<dbReference type="Gene3D" id="1.10.287.950">
    <property type="entry name" value="Methyl-accepting chemotaxis protein"/>
    <property type="match status" value="1"/>
</dbReference>
<dbReference type="CDD" id="cd11386">
    <property type="entry name" value="MCP_signal"/>
    <property type="match status" value="1"/>
</dbReference>
<dbReference type="Pfam" id="PF00672">
    <property type="entry name" value="HAMP"/>
    <property type="match status" value="1"/>
</dbReference>
<feature type="domain" description="HAMP" evidence="8">
    <location>
        <begin position="389"/>
        <end position="442"/>
    </location>
</feature>
<dbReference type="SMART" id="SM00304">
    <property type="entry name" value="HAMP"/>
    <property type="match status" value="3"/>
</dbReference>
<dbReference type="GO" id="GO:0007165">
    <property type="term" value="P:signal transduction"/>
    <property type="evidence" value="ECO:0007669"/>
    <property type="project" value="UniProtKB-KW"/>
</dbReference>
<protein>
    <submittedName>
        <fullName evidence="9">Methyl-accepting chemotaxis protein</fullName>
    </submittedName>
</protein>
<evidence type="ECO:0000256" key="5">
    <source>
        <dbReference type="SAM" id="MobiDB-lite"/>
    </source>
</evidence>
<gene>
    <name evidence="9" type="ORF">ACFO0N_19420</name>
</gene>
<dbReference type="PANTHER" id="PTHR32089">
    <property type="entry name" value="METHYL-ACCEPTING CHEMOTAXIS PROTEIN MCPB"/>
    <property type="match status" value="1"/>
</dbReference>
<comment type="similarity">
    <text evidence="2">Belongs to the methyl-accepting chemotaxis (MCP) protein family.</text>
</comment>
<dbReference type="Gene3D" id="3.30.450.20">
    <property type="entry name" value="PAS domain"/>
    <property type="match status" value="2"/>
</dbReference>
<evidence type="ECO:0000256" key="2">
    <source>
        <dbReference type="ARBA" id="ARBA00029447"/>
    </source>
</evidence>
<evidence type="ECO:0000256" key="4">
    <source>
        <dbReference type="SAM" id="Coils"/>
    </source>
</evidence>
<keyword evidence="6" id="KW-0812">Transmembrane</keyword>
<dbReference type="RefSeq" id="WP_267623180.1">
    <property type="nucleotide sequence ID" value="NZ_JAODIW010000008.1"/>
</dbReference>
<accession>A0ABD5PGU0</accession>
<dbReference type="Pfam" id="PF00015">
    <property type="entry name" value="MCPsignal"/>
    <property type="match status" value="1"/>
</dbReference>
<keyword evidence="6" id="KW-0472">Membrane</keyword>
<dbReference type="CDD" id="cd18774">
    <property type="entry name" value="PDC2_HK_sensor"/>
    <property type="match status" value="1"/>
</dbReference>
<feature type="region of interest" description="Disordered" evidence="5">
    <location>
        <begin position="708"/>
        <end position="728"/>
    </location>
</feature>
<sequence length="815" mass="86098">MSRDWLNSVIPSRVRRNLAYKIFLGIFVVGLLVGTAGAYTYAETDSKLKQQVNEELTASAEAQANEVGVWVDQRRQTARMLSEYGVMKSNEPTQIRSFLVGEMGALPEDVTAVHYVDAGTNRIVTSTNEERVGNYAPNAAWAADKRSFDSANDVFRSDVFVDERTGASTISWASPVSGVENRLVVVSVDTGTISNHVGTTVAGGFVKVVDSGDGEVMMDSTDENSAGQYVLGADAPAVQMAGEGESGIMSMEPTEGLLDEPYLMAFAPVAGTDWGVVVHAPKGAAYALSSGVGANLLVLLAVAIGGLAVLGITFGRTTVRSIRDVEAKATELERGNLEVDVESDREDEIGALYRRFASMRDSLKRRIGEADEAAEEAERQREEVQEMAETLERRADQYGAVMQRCADGDLTERMDASTDNEAMRDIAEAFNGMMDDFEETMVTVRAFADEVAAESQEATASVEEVQNASGQVSESTQEIATGAERQSESLAETADEMSSLSASVEEVAAAANQVAGSAEAAADRGEDAQAHAEEAIAEMSEVESRTERTVAEVESLDEEMKQIGDIVEMITDIAEQTNLLALNASIEAARAGEAGEGFAVVADEIKQLAEEAGRATADIEELIDEIVASTEGAVDGMQATGESVTEGVDTVESALEALDDVVEGFEETNQGIQEINDATDDQASSTEEVVGMVEEVASVSEQTTAEASNVSAASEEQTASLNEVTTSVQSLSGRAERLQGLLDAFEVDDAGSRGTVADPDVGSERAADPDAGLESDSERVSTRSAVDGVINPTGPASTDGGFDFDGPTDGSGPDR</sequence>
<keyword evidence="4" id="KW-0175">Coiled coil</keyword>
<feature type="compositionally biased region" description="Low complexity" evidence="5">
    <location>
        <begin position="797"/>
        <end position="815"/>
    </location>
</feature>
<dbReference type="PRINTS" id="PR00260">
    <property type="entry name" value="CHEMTRNSDUCR"/>
</dbReference>
<feature type="coiled-coil region" evidence="4">
    <location>
        <begin position="360"/>
        <end position="401"/>
    </location>
</feature>
<keyword evidence="1 3" id="KW-0807">Transducer</keyword>
<feature type="transmembrane region" description="Helical" evidence="6">
    <location>
        <begin position="292"/>
        <end position="314"/>
    </location>
</feature>
<comment type="caution">
    <text evidence="9">The sequence shown here is derived from an EMBL/GenBank/DDBJ whole genome shotgun (WGS) entry which is preliminary data.</text>
</comment>
<evidence type="ECO:0000256" key="1">
    <source>
        <dbReference type="ARBA" id="ARBA00023224"/>
    </source>
</evidence>
<dbReference type="InterPro" id="IPR004090">
    <property type="entry name" value="Chemotax_Me-accpt_rcpt"/>
</dbReference>
<feature type="region of interest" description="Disordered" evidence="5">
    <location>
        <begin position="458"/>
        <end position="500"/>
    </location>
</feature>
<dbReference type="InterPro" id="IPR004089">
    <property type="entry name" value="MCPsignal_dom"/>
</dbReference>
<dbReference type="InterPro" id="IPR003660">
    <property type="entry name" value="HAMP_dom"/>
</dbReference>
<evidence type="ECO:0000256" key="3">
    <source>
        <dbReference type="PROSITE-ProRule" id="PRU00284"/>
    </source>
</evidence>
<feature type="region of interest" description="Disordered" evidence="5">
    <location>
        <begin position="751"/>
        <end position="815"/>
    </location>
</feature>
<feature type="compositionally biased region" description="Polar residues" evidence="5">
    <location>
        <begin position="717"/>
        <end position="728"/>
    </location>
</feature>
<feature type="domain" description="Methyl-accepting transducer" evidence="7">
    <location>
        <begin position="461"/>
        <end position="697"/>
    </location>
</feature>
<keyword evidence="6" id="KW-1133">Transmembrane helix</keyword>
<dbReference type="AlphaFoldDB" id="A0ABD5PGU0"/>
<feature type="domain" description="HAMP" evidence="8">
    <location>
        <begin position="316"/>
        <end position="368"/>
    </location>
</feature>
<dbReference type="SUPFAM" id="SSF158472">
    <property type="entry name" value="HAMP domain-like"/>
    <property type="match status" value="1"/>
</dbReference>
<evidence type="ECO:0000313" key="10">
    <source>
        <dbReference type="Proteomes" id="UP001595921"/>
    </source>
</evidence>
<dbReference type="CDD" id="cd06225">
    <property type="entry name" value="HAMP"/>
    <property type="match status" value="2"/>
</dbReference>
<dbReference type="PROSITE" id="PS50885">
    <property type="entry name" value="HAMP"/>
    <property type="match status" value="2"/>
</dbReference>
<dbReference type="Gene3D" id="6.10.250.1910">
    <property type="match status" value="1"/>
</dbReference>
<dbReference type="EMBL" id="JBHSDS010000010">
    <property type="protein sequence ID" value="MFC4360125.1"/>
    <property type="molecule type" value="Genomic_DNA"/>
</dbReference>
<dbReference type="PANTHER" id="PTHR32089:SF112">
    <property type="entry name" value="LYSOZYME-LIKE PROTEIN-RELATED"/>
    <property type="match status" value="1"/>
</dbReference>
<evidence type="ECO:0000256" key="6">
    <source>
        <dbReference type="SAM" id="Phobius"/>
    </source>
</evidence>
<evidence type="ECO:0000259" key="7">
    <source>
        <dbReference type="PROSITE" id="PS50111"/>
    </source>
</evidence>
<name>A0ABD5PGU0_9EURY</name>
<feature type="transmembrane region" description="Helical" evidence="6">
    <location>
        <begin position="20"/>
        <end position="42"/>
    </location>
</feature>
<dbReference type="PROSITE" id="PS50111">
    <property type="entry name" value="CHEMOTAXIS_TRANSDUC_2"/>
    <property type="match status" value="1"/>
</dbReference>
<dbReference type="Proteomes" id="UP001595921">
    <property type="component" value="Unassembled WGS sequence"/>
</dbReference>
<reference evidence="9 10" key="1">
    <citation type="journal article" date="2019" name="Int. J. Syst. Evol. Microbiol.">
        <title>The Global Catalogue of Microorganisms (GCM) 10K type strain sequencing project: providing services to taxonomists for standard genome sequencing and annotation.</title>
        <authorList>
            <consortium name="The Broad Institute Genomics Platform"/>
            <consortium name="The Broad Institute Genome Sequencing Center for Infectious Disease"/>
            <person name="Wu L."/>
            <person name="Ma J."/>
        </authorList>
    </citation>
    <scope>NUCLEOTIDE SEQUENCE [LARGE SCALE GENOMIC DNA]</scope>
    <source>
        <strain evidence="9 10">CGMCC 1.12553</strain>
    </source>
</reference>
<proteinExistence type="inferred from homology"/>
<dbReference type="SUPFAM" id="SSF58104">
    <property type="entry name" value="Methyl-accepting chemotaxis protein (MCP) signaling domain"/>
    <property type="match status" value="1"/>
</dbReference>
<feature type="compositionally biased region" description="Polar residues" evidence="5">
    <location>
        <begin position="458"/>
        <end position="479"/>
    </location>
</feature>
<evidence type="ECO:0000259" key="8">
    <source>
        <dbReference type="PROSITE" id="PS50885"/>
    </source>
</evidence>
<organism evidence="9 10">
    <name type="scientific">Halobium salinum</name>
    <dbReference type="NCBI Taxonomy" id="1364940"/>
    <lineage>
        <taxon>Archaea</taxon>
        <taxon>Methanobacteriati</taxon>
        <taxon>Methanobacteriota</taxon>
        <taxon>Stenosarchaea group</taxon>
        <taxon>Halobacteria</taxon>
        <taxon>Halobacteriales</taxon>
        <taxon>Haloferacaceae</taxon>
        <taxon>Halobium</taxon>
    </lineage>
</organism>